<dbReference type="InterPro" id="IPR021323">
    <property type="entry name" value="DUF2927"/>
</dbReference>
<gene>
    <name evidence="2" type="ORF">DFP79_2769</name>
</gene>
<evidence type="ECO:0000313" key="3">
    <source>
        <dbReference type="Proteomes" id="UP000294656"/>
    </source>
</evidence>
<reference evidence="2 3" key="1">
    <citation type="submission" date="2019-03" db="EMBL/GenBank/DDBJ databases">
        <title>Genomic Encyclopedia of Type Strains, Phase III (KMG-III): the genomes of soil and plant-associated and newly described type strains.</title>
        <authorList>
            <person name="Whitman W."/>
        </authorList>
    </citation>
    <scope>NUCLEOTIDE SEQUENCE [LARGE SCALE GENOMIC DNA]</scope>
    <source>
        <strain evidence="2 3">CECT 7378</strain>
    </source>
</reference>
<accession>A0A4R6M4H3</accession>
<proteinExistence type="predicted"/>
<evidence type="ECO:0000256" key="1">
    <source>
        <dbReference type="SAM" id="SignalP"/>
    </source>
</evidence>
<comment type="caution">
    <text evidence="2">The sequence shown here is derived from an EMBL/GenBank/DDBJ whole genome shotgun (WGS) entry which is preliminary data.</text>
</comment>
<dbReference type="Proteomes" id="UP000294656">
    <property type="component" value="Unassembled WGS sequence"/>
</dbReference>
<keyword evidence="1" id="KW-0732">Signal</keyword>
<feature type="signal peptide" evidence="1">
    <location>
        <begin position="1"/>
        <end position="30"/>
    </location>
</feature>
<dbReference type="EMBL" id="SNXC01000014">
    <property type="protein sequence ID" value="TDO96197.1"/>
    <property type="molecule type" value="Genomic_DNA"/>
</dbReference>
<name>A0A4R6M4H3_9GAMM</name>
<dbReference type="RefSeq" id="WP_133504497.1">
    <property type="nucleotide sequence ID" value="NZ_SNXC01000014.1"/>
</dbReference>
<protein>
    <submittedName>
        <fullName evidence="2">DUF2927 family protein</fullName>
    </submittedName>
</protein>
<dbReference type="Pfam" id="PF11150">
    <property type="entry name" value="DUF2927"/>
    <property type="match status" value="1"/>
</dbReference>
<keyword evidence="3" id="KW-1185">Reference proteome</keyword>
<dbReference type="AlphaFoldDB" id="A0A4R6M4H3"/>
<feature type="chain" id="PRO_5020426088" evidence="1">
    <location>
        <begin position="31"/>
        <end position="272"/>
    </location>
</feature>
<organism evidence="2 3">
    <name type="scientific">Marinomonas balearica</name>
    <dbReference type="NCBI Taxonomy" id="491947"/>
    <lineage>
        <taxon>Bacteria</taxon>
        <taxon>Pseudomonadati</taxon>
        <taxon>Pseudomonadota</taxon>
        <taxon>Gammaproteobacteria</taxon>
        <taxon>Oceanospirillales</taxon>
        <taxon>Oceanospirillaceae</taxon>
        <taxon>Marinomonas</taxon>
    </lineage>
</organism>
<evidence type="ECO:0000313" key="2">
    <source>
        <dbReference type="EMBL" id="TDO96197.1"/>
    </source>
</evidence>
<dbReference type="OrthoDB" id="3295600at2"/>
<sequence>MLLNNTQKNTLKPILLTLCSLWACLLSNNAASIERWQHDSYIESSFIKIALEREYKETANPKLVRWEQPIKIFFDSNAGDSAFQKELLSVHAQHLSHITGVPIDFTLNRNEANLFAVFTYYKQMEDKVRQYIGDPNRIRKALNEAVCLGNFSLNKSREIVKGVIIIPVDYARQKARFLDCIVEEITQLLGLPNDSNEVYPSIFNDVSTDQYLSPLDYLLLRTLYSPRLTTGLNVNQTKAVLPLIMRDLHQTRDIEEATSKVQEYSLKRYLGE</sequence>